<dbReference type="InterPro" id="IPR000082">
    <property type="entry name" value="SEA_dom"/>
</dbReference>
<reference evidence="4" key="1">
    <citation type="submission" date="2025-08" db="UniProtKB">
        <authorList>
            <consortium name="RefSeq"/>
        </authorList>
    </citation>
    <scope>IDENTIFICATION</scope>
    <source>
        <tissue evidence="4">Spleen</tissue>
    </source>
</reference>
<keyword evidence="1" id="KW-0812">Transmembrane</keyword>
<dbReference type="PROSITE" id="PS50024">
    <property type="entry name" value="SEA"/>
    <property type="match status" value="1"/>
</dbReference>
<name>A0A6P5JXC2_PHACI</name>
<dbReference type="RefSeq" id="XP_020836329.1">
    <property type="nucleotide sequence ID" value="XM_020980670.1"/>
</dbReference>
<dbReference type="Proteomes" id="UP000515140">
    <property type="component" value="Unplaced"/>
</dbReference>
<feature type="transmembrane region" description="Helical" evidence="1">
    <location>
        <begin position="199"/>
        <end position="218"/>
    </location>
</feature>
<accession>A0A6P5JXC2</accession>
<dbReference type="InterPro" id="IPR036364">
    <property type="entry name" value="SEA_dom_sf"/>
</dbReference>
<dbReference type="KEGG" id="pcw:110204436"/>
<organism evidence="3 4">
    <name type="scientific">Phascolarctos cinereus</name>
    <name type="common">Koala</name>
    <dbReference type="NCBI Taxonomy" id="38626"/>
    <lineage>
        <taxon>Eukaryota</taxon>
        <taxon>Metazoa</taxon>
        <taxon>Chordata</taxon>
        <taxon>Craniata</taxon>
        <taxon>Vertebrata</taxon>
        <taxon>Euteleostomi</taxon>
        <taxon>Mammalia</taxon>
        <taxon>Metatheria</taxon>
        <taxon>Diprotodontia</taxon>
        <taxon>Phascolarctidae</taxon>
        <taxon>Phascolarctos</taxon>
    </lineage>
</organism>
<evidence type="ECO:0000313" key="4">
    <source>
        <dbReference type="RefSeq" id="XP_020836329.1"/>
    </source>
</evidence>
<evidence type="ECO:0000259" key="2">
    <source>
        <dbReference type="PROSITE" id="PS50024"/>
    </source>
</evidence>
<protein>
    <submittedName>
        <fullName evidence="4">Mucin-16-like</fullName>
    </submittedName>
</protein>
<dbReference type="PANTHER" id="PTHR14672">
    <property type="entry name" value="MUCIN-16"/>
    <property type="match status" value="1"/>
</dbReference>
<dbReference type="PANTHER" id="PTHR14672:SF1">
    <property type="entry name" value="MUCIN-16"/>
    <property type="match status" value="1"/>
</dbReference>
<evidence type="ECO:0000313" key="3">
    <source>
        <dbReference type="Proteomes" id="UP000515140"/>
    </source>
</evidence>
<keyword evidence="3" id="KW-1185">Reference proteome</keyword>
<keyword evidence="1" id="KW-0472">Membrane</keyword>
<dbReference type="InterPro" id="IPR028850">
    <property type="entry name" value="MUC16"/>
</dbReference>
<dbReference type="Gene3D" id="3.30.70.960">
    <property type="entry name" value="SEA domain"/>
    <property type="match status" value="1"/>
</dbReference>
<dbReference type="InParanoid" id="A0A6P5JXC2"/>
<dbReference type="SUPFAM" id="SSF82671">
    <property type="entry name" value="SEA domain"/>
    <property type="match status" value="1"/>
</dbReference>
<evidence type="ECO:0000256" key="1">
    <source>
        <dbReference type="SAM" id="Phobius"/>
    </source>
</evidence>
<dbReference type="AlphaFoldDB" id="A0A6P5JXC2"/>
<feature type="domain" description="SEA" evidence="2">
    <location>
        <begin position="66"/>
        <end position="187"/>
    </location>
</feature>
<proteinExistence type="predicted"/>
<feature type="non-terminal residue" evidence="4">
    <location>
        <position position="1"/>
    </location>
</feature>
<gene>
    <name evidence="4" type="primary">LOC110204436</name>
</gene>
<keyword evidence="1" id="KW-1133">Transmembrane helix</keyword>
<sequence>WALCMSPATAASPPTWILTHWTSVSGQDPGCHSHWLRDSYKLDNLQVTKLEAATPLSTAKPLIDPRPRHFQLNFTVTSVLYSLDLSHPDSAKYQENKNGIEDALTQLFRNSSIKSYFSDCHVQTFRLASPRRLTGVDCLCDFTSAAQARNFDRAAMYEEFLRLTHNGTRLQNFTLDQNSILVDGYSTKKIDGKTKKTDLPYWAIILICLAIMCCFMSLPNTELALAMCVSILSSMRTTLESILPRSVSTAFKISPFAVSDCSTYE</sequence>
<dbReference type="Pfam" id="PF01390">
    <property type="entry name" value="SEA"/>
    <property type="match status" value="1"/>
</dbReference>
<dbReference type="GeneID" id="110204436"/>